<sequence>MAKGFLDVALGVGLAVAIALVGLLPKSLVAQECRSEPAPGINWGGCGKRNLMLSGSDFTNASLAEADLSFTDLRDSIFKGADLEKAKLARAWLAGVQAEKANFSKIEGYRADFQKMQAKGATFAGAELQRANFSGADLEGVSFEKAELSRVNFDKATLTKSRFSYTNLARADFTDAIFDGPLDFSSSFLFLTKIQGVDLSKATGLDQHQINMACGDAKTKLPPGLSAPYSWPCGDTD</sequence>
<reference evidence="1 2" key="1">
    <citation type="submission" date="2019-06" db="EMBL/GenBank/DDBJ databases">
        <title>Sorghum-associated microbial communities from plants grown in Nebraska, USA.</title>
        <authorList>
            <person name="Schachtman D."/>
        </authorList>
    </citation>
    <scope>NUCLEOTIDE SEQUENCE [LARGE SCALE GENOMIC DNA]</scope>
    <source>
        <strain evidence="1 2">1225</strain>
    </source>
</reference>
<organism evidence="1 2">
    <name type="scientific">Neorhizobium alkalisoli</name>
    <dbReference type="NCBI Taxonomy" id="528178"/>
    <lineage>
        <taxon>Bacteria</taxon>
        <taxon>Pseudomonadati</taxon>
        <taxon>Pseudomonadota</taxon>
        <taxon>Alphaproteobacteria</taxon>
        <taxon>Hyphomicrobiales</taxon>
        <taxon>Rhizobiaceae</taxon>
        <taxon>Rhizobium/Agrobacterium group</taxon>
        <taxon>Neorhizobium</taxon>
    </lineage>
</organism>
<dbReference type="AlphaFoldDB" id="A0A561QHN3"/>
<comment type="caution">
    <text evidence="1">The sequence shown here is derived from an EMBL/GenBank/DDBJ whole genome shotgun (WGS) entry which is preliminary data.</text>
</comment>
<evidence type="ECO:0000313" key="2">
    <source>
        <dbReference type="Proteomes" id="UP000320653"/>
    </source>
</evidence>
<dbReference type="EMBL" id="VIWP01000007">
    <property type="protein sequence ID" value="TWF49851.1"/>
    <property type="molecule type" value="Genomic_DNA"/>
</dbReference>
<dbReference type="InterPro" id="IPR001646">
    <property type="entry name" value="5peptide_repeat"/>
</dbReference>
<dbReference type="Proteomes" id="UP000320653">
    <property type="component" value="Unassembled WGS sequence"/>
</dbReference>
<gene>
    <name evidence="1" type="ORF">FHW37_107218</name>
</gene>
<evidence type="ECO:0000313" key="1">
    <source>
        <dbReference type="EMBL" id="TWF49851.1"/>
    </source>
</evidence>
<dbReference type="PANTHER" id="PTHR14136">
    <property type="entry name" value="BTB_POZ DOMAIN-CONTAINING PROTEIN KCTD9"/>
    <property type="match status" value="1"/>
</dbReference>
<dbReference type="Pfam" id="PF13576">
    <property type="entry name" value="Pentapeptide_3"/>
    <property type="match status" value="1"/>
</dbReference>
<keyword evidence="2" id="KW-1185">Reference proteome</keyword>
<dbReference type="RefSeq" id="WP_246690892.1">
    <property type="nucleotide sequence ID" value="NZ_VIWP01000007.1"/>
</dbReference>
<protein>
    <submittedName>
        <fullName evidence="1">Uncharacterized protein YjbI with pentapeptide repeats</fullName>
    </submittedName>
</protein>
<accession>A0A561QHN3</accession>
<proteinExistence type="predicted"/>
<dbReference type="PANTHER" id="PTHR14136:SF17">
    <property type="entry name" value="BTB_POZ DOMAIN-CONTAINING PROTEIN KCTD9"/>
    <property type="match status" value="1"/>
</dbReference>
<dbReference type="InterPro" id="IPR051082">
    <property type="entry name" value="Pentapeptide-BTB/POZ_domain"/>
</dbReference>
<name>A0A561QHN3_9HYPH</name>
<dbReference type="Gene3D" id="2.160.20.80">
    <property type="entry name" value="E3 ubiquitin-protein ligase SopA"/>
    <property type="match status" value="2"/>
</dbReference>
<dbReference type="SUPFAM" id="SSF141571">
    <property type="entry name" value="Pentapeptide repeat-like"/>
    <property type="match status" value="1"/>
</dbReference>
<dbReference type="Pfam" id="PF00805">
    <property type="entry name" value="Pentapeptide"/>
    <property type="match status" value="1"/>
</dbReference>